<proteinExistence type="predicted"/>
<organism evidence="1 2">
    <name type="scientific">Arthrobacter alpinus</name>
    <dbReference type="NCBI Taxonomy" id="656366"/>
    <lineage>
        <taxon>Bacteria</taxon>
        <taxon>Bacillati</taxon>
        <taxon>Actinomycetota</taxon>
        <taxon>Actinomycetes</taxon>
        <taxon>Micrococcales</taxon>
        <taxon>Micrococcaceae</taxon>
        <taxon>Arthrobacter</taxon>
    </lineage>
</organism>
<evidence type="ECO:0000313" key="2">
    <source>
        <dbReference type="Proteomes" id="UP000182725"/>
    </source>
</evidence>
<dbReference type="AlphaFoldDB" id="A0A1H5KGW3"/>
<dbReference type="EMBL" id="FNTV01000001">
    <property type="protein sequence ID" value="SEE64025.1"/>
    <property type="molecule type" value="Genomic_DNA"/>
</dbReference>
<accession>A0A1H5KGW3</accession>
<protein>
    <submittedName>
        <fullName evidence="1">Uncharacterized protein</fullName>
    </submittedName>
</protein>
<sequence>MPRPVGVRVIWFSALVADTKARRIFDYWWRAH</sequence>
<dbReference type="Proteomes" id="UP000182725">
    <property type="component" value="Unassembled WGS sequence"/>
</dbReference>
<name>A0A1H5KGW3_9MICC</name>
<gene>
    <name evidence="1" type="ORF">SAMN04489740_2008</name>
</gene>
<evidence type="ECO:0000313" key="1">
    <source>
        <dbReference type="EMBL" id="SEE64025.1"/>
    </source>
</evidence>
<reference evidence="1 2" key="1">
    <citation type="submission" date="2016-10" db="EMBL/GenBank/DDBJ databases">
        <authorList>
            <person name="de Groot N.N."/>
        </authorList>
    </citation>
    <scope>NUCLEOTIDE SEQUENCE [LARGE SCALE GENOMIC DNA]</scope>
    <source>
        <strain evidence="1 2">DSM 22274</strain>
    </source>
</reference>